<feature type="domain" description="Helicase ATP-binding" evidence="2">
    <location>
        <begin position="40"/>
        <end position="315"/>
    </location>
</feature>
<keyword evidence="3" id="KW-0347">Helicase</keyword>
<dbReference type="PANTHER" id="PTHR45629">
    <property type="entry name" value="SNF2/RAD54 FAMILY MEMBER"/>
    <property type="match status" value="1"/>
</dbReference>
<dbReference type="SMART" id="SM00487">
    <property type="entry name" value="DEXDc"/>
    <property type="match status" value="1"/>
</dbReference>
<feature type="region of interest" description="Disordered" evidence="1">
    <location>
        <begin position="456"/>
        <end position="482"/>
    </location>
</feature>
<dbReference type="Pfam" id="PF00271">
    <property type="entry name" value="Helicase_C"/>
    <property type="match status" value="1"/>
</dbReference>
<keyword evidence="4" id="KW-1185">Reference proteome</keyword>
<dbReference type="SMART" id="SM00490">
    <property type="entry name" value="HELICc"/>
    <property type="match status" value="1"/>
</dbReference>
<proteinExistence type="predicted"/>
<organism evidence="3 4">
    <name type="scientific">Dyella agri</name>
    <dbReference type="NCBI Taxonomy" id="1926869"/>
    <lineage>
        <taxon>Bacteria</taxon>
        <taxon>Pseudomonadati</taxon>
        <taxon>Pseudomonadota</taxon>
        <taxon>Gammaproteobacteria</taxon>
        <taxon>Lysobacterales</taxon>
        <taxon>Rhodanobacteraceae</taxon>
        <taxon>Dyella</taxon>
    </lineage>
</organism>
<reference evidence="3 4" key="1">
    <citation type="submission" date="2020-10" db="EMBL/GenBank/DDBJ databases">
        <title>Phylogeny of dyella-like bacteria.</title>
        <authorList>
            <person name="Fu J."/>
        </authorList>
    </citation>
    <scope>NUCLEOTIDE SEQUENCE [LARGE SCALE GENOMIC DNA]</scope>
    <source>
        <strain evidence="3 4">DKC-1</strain>
    </source>
</reference>
<keyword evidence="3" id="KW-0067">ATP-binding</keyword>
<dbReference type="Gene3D" id="3.40.50.300">
    <property type="entry name" value="P-loop containing nucleotide triphosphate hydrolases"/>
    <property type="match status" value="1"/>
</dbReference>
<evidence type="ECO:0000259" key="2">
    <source>
        <dbReference type="PROSITE" id="PS51192"/>
    </source>
</evidence>
<keyword evidence="3" id="KW-0378">Hydrolase</keyword>
<protein>
    <submittedName>
        <fullName evidence="3">DEAD/DEAH box helicase family protein</fullName>
    </submittedName>
</protein>
<accession>A0ABW8KE88</accession>
<dbReference type="InterPro" id="IPR027417">
    <property type="entry name" value="P-loop_NTPase"/>
</dbReference>
<dbReference type="EMBL" id="JADIKL010000002">
    <property type="protein sequence ID" value="MFK2929731.1"/>
    <property type="molecule type" value="Genomic_DNA"/>
</dbReference>
<sequence>MKQKFLGWRDVARHLRDMASPSSEFAPLLNHGQRASLEAIADRIGSNGVIVADEVGMGKTRIAAFVAKAVAQCGGRSAVVIPPGLSFQWRKEFRECGTVVHDAVRSLYGYFERWDPEAMAGSRTEARPWFENDIVLVSHRFADWRIWPNSSQIWRWALLPEIYAEARRSIEGKRPRGYQDYASQRPNSRQSTQVLAAAQSIVQAVPDDDHHPVRRLLIDLLSEVRWPEPLNAIAYGRNAALRDRLEKFIGLGLGVFDLIIVDEAHKNRSQDGGLSTVLEKVLFKGGESRRLALTATPIELDVCQWESTLMRLDTTEAQRDPIVRATEHYANAIRRLRSGWRTNGEVLDEYRGAAKQFHSALSPYLLRRDKREDEDVRAFARASGQSEYGYRELREVAINFQDLSPAWRQVVCAAEALSVVREPVIDSRAKRLRLTVGNGHGLASVIDEAFRDEKKDRKQIEEERAQNEGDGGASGLNQEDEPKAATRSSWWLSTLRDALAHDPSILFDHPAILAAVRVIEEEVDRGEKVLVFGRFTRPMRALVSLLNARQMLRAVEQERAWPQSKVHEDRHDPEFGEWTAVQAAHRQLSSNVDLAKLNDMLAQRYRRDSEQRARQREGLLPRLRAGLYGLGDGGKCLAIIDAIERQAVPVVGDVDENERHVTLLARAIAANTDRSDPSDVDLAKAFQALVQAAGDHDSSDDEEFDEEQAEEAWNTLEEHLREGYTSQQGGFARLMYGETRPQTRRMIQLAFNRPNSFPRVLVAQSLVGREGLNLHESCRIVVLLHPEWNPGVVEQQVGRVDRVSSRWAKVLRQAIDDGERGEDLPRIEIRPIVFKGTYDEHNWNVLQERWDDLRAQLHGEAVPVRLRASEDPEALAILDQIDAARPNFSPLEV</sequence>
<dbReference type="Proteomes" id="UP001620397">
    <property type="component" value="Unassembled WGS sequence"/>
</dbReference>
<comment type="caution">
    <text evidence="3">The sequence shown here is derived from an EMBL/GenBank/DDBJ whole genome shotgun (WGS) entry which is preliminary data.</text>
</comment>
<dbReference type="InterPro" id="IPR050496">
    <property type="entry name" value="SNF2_RAD54_helicase_repair"/>
</dbReference>
<dbReference type="InterPro" id="IPR038718">
    <property type="entry name" value="SNF2-like_sf"/>
</dbReference>
<evidence type="ECO:0000313" key="3">
    <source>
        <dbReference type="EMBL" id="MFK2929731.1"/>
    </source>
</evidence>
<dbReference type="Gene3D" id="3.40.50.10810">
    <property type="entry name" value="Tandem AAA-ATPase domain"/>
    <property type="match status" value="2"/>
</dbReference>
<dbReference type="GO" id="GO:0004386">
    <property type="term" value="F:helicase activity"/>
    <property type="evidence" value="ECO:0007669"/>
    <property type="project" value="UniProtKB-KW"/>
</dbReference>
<dbReference type="PROSITE" id="PS51192">
    <property type="entry name" value="HELICASE_ATP_BIND_1"/>
    <property type="match status" value="1"/>
</dbReference>
<gene>
    <name evidence="3" type="ORF">ISP14_02890</name>
</gene>
<name>A0ABW8KE88_9GAMM</name>
<evidence type="ECO:0000313" key="4">
    <source>
        <dbReference type="Proteomes" id="UP001620397"/>
    </source>
</evidence>
<dbReference type="InterPro" id="IPR014001">
    <property type="entry name" value="Helicase_ATP-bd"/>
</dbReference>
<dbReference type="SUPFAM" id="SSF52540">
    <property type="entry name" value="P-loop containing nucleoside triphosphate hydrolases"/>
    <property type="match status" value="2"/>
</dbReference>
<dbReference type="RefSeq" id="WP_404536152.1">
    <property type="nucleotide sequence ID" value="NZ_JADIKL010000002.1"/>
</dbReference>
<evidence type="ECO:0000256" key="1">
    <source>
        <dbReference type="SAM" id="MobiDB-lite"/>
    </source>
</evidence>
<dbReference type="PANTHER" id="PTHR45629:SF7">
    <property type="entry name" value="DNA EXCISION REPAIR PROTEIN ERCC-6-RELATED"/>
    <property type="match status" value="1"/>
</dbReference>
<feature type="compositionally biased region" description="Basic and acidic residues" evidence="1">
    <location>
        <begin position="456"/>
        <end position="467"/>
    </location>
</feature>
<dbReference type="InterPro" id="IPR001650">
    <property type="entry name" value="Helicase_C-like"/>
</dbReference>
<keyword evidence="3" id="KW-0547">Nucleotide-binding</keyword>